<proteinExistence type="predicted"/>
<sequence>MEDPKEYLKGPELVVLLSVPAEHLSDENKNKYPLTQVGVKTFIENPIIIAGPTVIVFLLMERVRPGKNGKKLALSFPSPHTYCPSEDRVSARKSSVRRVMGFLVDPALQICKTRKASVHASIRA</sequence>
<reference evidence="2" key="1">
    <citation type="journal article" date="2014" name="Proc. Natl. Acad. Sci. U.S.A.">
        <title>Extensive sampling of basidiomycete genomes demonstrates inadequacy of the white-rot/brown-rot paradigm for wood decay fungi.</title>
        <authorList>
            <person name="Riley R."/>
            <person name="Salamov A.A."/>
            <person name="Brown D.W."/>
            <person name="Nagy L.G."/>
            <person name="Floudas D."/>
            <person name="Held B.W."/>
            <person name="Levasseur A."/>
            <person name="Lombard V."/>
            <person name="Morin E."/>
            <person name="Otillar R."/>
            <person name="Lindquist E.A."/>
            <person name="Sun H."/>
            <person name="LaButti K.M."/>
            <person name="Schmutz J."/>
            <person name="Jabbour D."/>
            <person name="Luo H."/>
            <person name="Baker S.E."/>
            <person name="Pisabarro A.G."/>
            <person name="Walton J.D."/>
            <person name="Blanchette R.A."/>
            <person name="Henrissat B."/>
            <person name="Martin F."/>
            <person name="Cullen D."/>
            <person name="Hibbett D.S."/>
            <person name="Grigoriev I.V."/>
        </authorList>
    </citation>
    <scope>NUCLEOTIDE SEQUENCE [LARGE SCALE GENOMIC DNA]</scope>
    <source>
        <strain evidence="2">CBS 339.88</strain>
    </source>
</reference>
<accession>A0A067SYC2</accession>
<gene>
    <name evidence="1" type="ORF">GALMADRAFT_229303</name>
</gene>
<name>A0A067SYC2_GALM3</name>
<dbReference type="EMBL" id="KL142391">
    <property type="protein sequence ID" value="KDR71768.1"/>
    <property type="molecule type" value="Genomic_DNA"/>
</dbReference>
<dbReference type="Proteomes" id="UP000027222">
    <property type="component" value="Unassembled WGS sequence"/>
</dbReference>
<dbReference type="HOGENOM" id="CLU_2004099_0_0_1"/>
<organism evidence="1 2">
    <name type="scientific">Galerina marginata (strain CBS 339.88)</name>
    <dbReference type="NCBI Taxonomy" id="685588"/>
    <lineage>
        <taxon>Eukaryota</taxon>
        <taxon>Fungi</taxon>
        <taxon>Dikarya</taxon>
        <taxon>Basidiomycota</taxon>
        <taxon>Agaricomycotina</taxon>
        <taxon>Agaricomycetes</taxon>
        <taxon>Agaricomycetidae</taxon>
        <taxon>Agaricales</taxon>
        <taxon>Agaricineae</taxon>
        <taxon>Strophariaceae</taxon>
        <taxon>Galerina</taxon>
    </lineage>
</organism>
<evidence type="ECO:0000313" key="1">
    <source>
        <dbReference type="EMBL" id="KDR71768.1"/>
    </source>
</evidence>
<evidence type="ECO:0000313" key="2">
    <source>
        <dbReference type="Proteomes" id="UP000027222"/>
    </source>
</evidence>
<protein>
    <submittedName>
        <fullName evidence="1">Uncharacterized protein</fullName>
    </submittedName>
</protein>
<keyword evidence="2" id="KW-1185">Reference proteome</keyword>
<dbReference type="AlphaFoldDB" id="A0A067SYC2"/>